<keyword evidence="3" id="KW-0276">Fatty acid metabolism</keyword>
<name>A0A4Z0H5Q8_9ACTN</name>
<keyword evidence="2 6" id="KW-0436">Ligase</keyword>
<evidence type="ECO:0000256" key="1">
    <source>
        <dbReference type="ARBA" id="ARBA00006432"/>
    </source>
</evidence>
<dbReference type="Proteomes" id="UP000297948">
    <property type="component" value="Unassembled WGS sequence"/>
</dbReference>
<dbReference type="InterPro" id="IPR042099">
    <property type="entry name" value="ANL_N_sf"/>
</dbReference>
<protein>
    <submittedName>
        <fullName evidence="6">Fatty acyl-AMP ligase</fullName>
    </submittedName>
</protein>
<evidence type="ECO:0000256" key="3">
    <source>
        <dbReference type="ARBA" id="ARBA00022832"/>
    </source>
</evidence>
<dbReference type="CDD" id="cd05931">
    <property type="entry name" value="FAAL"/>
    <property type="match status" value="1"/>
</dbReference>
<dbReference type="Gene3D" id="3.30.300.30">
    <property type="match status" value="1"/>
</dbReference>
<keyword evidence="4" id="KW-0443">Lipid metabolism</keyword>
<evidence type="ECO:0000256" key="4">
    <source>
        <dbReference type="ARBA" id="ARBA00023098"/>
    </source>
</evidence>
<proteinExistence type="inferred from homology"/>
<feature type="domain" description="AMP-dependent synthetase/ligase" evidence="5">
    <location>
        <begin position="47"/>
        <end position="421"/>
    </location>
</feature>
<comment type="similarity">
    <text evidence="1">Belongs to the ATP-dependent AMP-binding enzyme family.</text>
</comment>
<dbReference type="InterPro" id="IPR040097">
    <property type="entry name" value="FAAL/FAAC"/>
</dbReference>
<comment type="caution">
    <text evidence="6">The sequence shown here is derived from an EMBL/GenBank/DDBJ whole genome shotgun (WGS) entry which is preliminary data.</text>
</comment>
<dbReference type="PROSITE" id="PS00455">
    <property type="entry name" value="AMP_BINDING"/>
    <property type="match status" value="1"/>
</dbReference>
<dbReference type="GO" id="GO:0016874">
    <property type="term" value="F:ligase activity"/>
    <property type="evidence" value="ECO:0007669"/>
    <property type="project" value="UniProtKB-KW"/>
</dbReference>
<dbReference type="PANTHER" id="PTHR22754">
    <property type="entry name" value="DISCO-INTERACTING PROTEIN 2 DIP2 -RELATED"/>
    <property type="match status" value="1"/>
</dbReference>
<evidence type="ECO:0000256" key="2">
    <source>
        <dbReference type="ARBA" id="ARBA00022598"/>
    </source>
</evidence>
<evidence type="ECO:0000313" key="6">
    <source>
        <dbReference type="EMBL" id="TGB07007.1"/>
    </source>
</evidence>
<organism evidence="6 7">
    <name type="scientific">Streptomyces palmae</name>
    <dbReference type="NCBI Taxonomy" id="1701085"/>
    <lineage>
        <taxon>Bacteria</taxon>
        <taxon>Bacillati</taxon>
        <taxon>Actinomycetota</taxon>
        <taxon>Actinomycetes</taxon>
        <taxon>Kitasatosporales</taxon>
        <taxon>Streptomycetaceae</taxon>
        <taxon>Streptomyces</taxon>
    </lineage>
</organism>
<dbReference type="Gene3D" id="3.40.50.12780">
    <property type="entry name" value="N-terminal domain of ligase-like"/>
    <property type="match status" value="1"/>
</dbReference>
<dbReference type="GO" id="GO:0071766">
    <property type="term" value="P:Actinobacterium-type cell wall biogenesis"/>
    <property type="evidence" value="ECO:0007669"/>
    <property type="project" value="UniProtKB-ARBA"/>
</dbReference>
<dbReference type="InterPro" id="IPR020845">
    <property type="entry name" value="AMP-binding_CS"/>
</dbReference>
<dbReference type="FunFam" id="3.40.50.12780:FF:000013">
    <property type="entry name" value="Long-chain-fatty-acid--AMP ligase FadD32"/>
    <property type="match status" value="1"/>
</dbReference>
<dbReference type="InterPro" id="IPR045851">
    <property type="entry name" value="AMP-bd_C_sf"/>
</dbReference>
<dbReference type="GO" id="GO:0006633">
    <property type="term" value="P:fatty acid biosynthetic process"/>
    <property type="evidence" value="ECO:0007669"/>
    <property type="project" value="TreeGrafter"/>
</dbReference>
<dbReference type="SUPFAM" id="SSF56801">
    <property type="entry name" value="Acetyl-CoA synthetase-like"/>
    <property type="match status" value="1"/>
</dbReference>
<dbReference type="GO" id="GO:0070566">
    <property type="term" value="F:adenylyltransferase activity"/>
    <property type="evidence" value="ECO:0007669"/>
    <property type="project" value="TreeGrafter"/>
</dbReference>
<dbReference type="InterPro" id="IPR000873">
    <property type="entry name" value="AMP-dep_synth/lig_dom"/>
</dbReference>
<keyword evidence="7" id="KW-1185">Reference proteome</keyword>
<reference evidence="6 7" key="1">
    <citation type="submission" date="2019-03" db="EMBL/GenBank/DDBJ databases">
        <authorList>
            <person name="Gonzalez-Pimentel J.L."/>
        </authorList>
    </citation>
    <scope>NUCLEOTIDE SEQUENCE [LARGE SCALE GENOMIC DNA]</scope>
    <source>
        <strain evidence="6 7">JCM 31289</strain>
    </source>
</reference>
<evidence type="ECO:0000259" key="5">
    <source>
        <dbReference type="Pfam" id="PF00501"/>
    </source>
</evidence>
<dbReference type="Pfam" id="PF00501">
    <property type="entry name" value="AMP-binding"/>
    <property type="match status" value="1"/>
</dbReference>
<gene>
    <name evidence="6" type="ORF">E4099_17585</name>
</gene>
<sequence>MSFDVLLEQDRRPADAGAPPVLTMLDAMRRSALHTGNHGLRFYLTRDESLRVSYAEFDRMARHEAVRLRRAGHRPGDRALLAYDPSPDFLRAVYAAMYAGLTVVPAPVPPGRHLEATRDWIVSIAADADCSLVMATEQVTQALSGFGDLSLWQLAELGDTELAEEWADPGLTPDDLAILQYTSGSTGRPKGVMITHANLVENERVVSAVMDVDADTVVVGWLPHYHDMGLIGMYLQSAFTGAELIAMSPTLFLRRPALWLELVSKHRGNFTVGPDFAYALCTRLVTDEKIDELDLSSLRSVCTGAEPVRIGTLRRFADRFARCGFRPETFAPAYGMAEATLAVSAKLPGTSVRTLAVDPAALEQGRAVPSASEGATEVVSCGPAAPGMELLVVDPESLAPVEDGTIGEICVSGPSISGGYWQRPEETAESFGFRPGGGDRGFLRTGDLGFLDQGELFVTGRIKDLIIVRGRNIFPTDLETTVAGHLSERGDAVAAAFEWEGGDGASGGDVVLAVEHTKAFDPETVDSARRAVADRFSLDSLVVVLVRRGTIPRTTSGKVQRRLTRKKLTEGELKAMYTSGSVALKARVDRALGQEDS</sequence>
<dbReference type="AlphaFoldDB" id="A0A4Z0H5Q8"/>
<dbReference type="OrthoDB" id="3671040at2"/>
<dbReference type="GO" id="GO:0005886">
    <property type="term" value="C:plasma membrane"/>
    <property type="evidence" value="ECO:0007669"/>
    <property type="project" value="TreeGrafter"/>
</dbReference>
<dbReference type="EMBL" id="SRID01000158">
    <property type="protein sequence ID" value="TGB07007.1"/>
    <property type="molecule type" value="Genomic_DNA"/>
</dbReference>
<accession>A0A4Z0H5Q8</accession>
<dbReference type="RefSeq" id="WP_135340029.1">
    <property type="nucleotide sequence ID" value="NZ_JBHLTX010000036.1"/>
</dbReference>
<dbReference type="PANTHER" id="PTHR22754:SF32">
    <property type="entry name" value="DISCO-INTERACTING PROTEIN 2"/>
    <property type="match status" value="1"/>
</dbReference>
<evidence type="ECO:0000313" key="7">
    <source>
        <dbReference type="Proteomes" id="UP000297948"/>
    </source>
</evidence>